<evidence type="ECO:0000313" key="2">
    <source>
        <dbReference type="Proteomes" id="UP000198862"/>
    </source>
</evidence>
<dbReference type="SUPFAM" id="SSF159888">
    <property type="entry name" value="YdhG-like"/>
    <property type="match status" value="1"/>
</dbReference>
<dbReference type="STRING" id="1123010.SAMN02745724_03007"/>
<dbReference type="EMBL" id="FOLO01000024">
    <property type="protein sequence ID" value="SFC94640.1"/>
    <property type="molecule type" value="Genomic_DNA"/>
</dbReference>
<evidence type="ECO:0008006" key="3">
    <source>
        <dbReference type="Google" id="ProtNLM"/>
    </source>
</evidence>
<dbReference type="RefSeq" id="WP_091985753.1">
    <property type="nucleotide sequence ID" value="NZ_FOLO01000024.1"/>
</dbReference>
<accession>A0A1I1NLL1</accession>
<gene>
    <name evidence="1" type="ORF">SAMN02745724_03007</name>
</gene>
<keyword evidence="2" id="KW-1185">Reference proteome</keyword>
<protein>
    <recommendedName>
        <fullName evidence="3">YdhG-like domain-containing protein</fullName>
    </recommendedName>
</protein>
<name>A0A1I1NLL1_9GAMM</name>
<dbReference type="Proteomes" id="UP000198862">
    <property type="component" value="Unassembled WGS sequence"/>
</dbReference>
<evidence type="ECO:0000313" key="1">
    <source>
        <dbReference type="EMBL" id="SFC94640.1"/>
    </source>
</evidence>
<organism evidence="1 2">
    <name type="scientific">Pseudoalteromonas denitrificans DSM 6059</name>
    <dbReference type="NCBI Taxonomy" id="1123010"/>
    <lineage>
        <taxon>Bacteria</taxon>
        <taxon>Pseudomonadati</taxon>
        <taxon>Pseudomonadota</taxon>
        <taxon>Gammaproteobacteria</taxon>
        <taxon>Alteromonadales</taxon>
        <taxon>Pseudoalteromonadaceae</taxon>
        <taxon>Pseudoalteromonas</taxon>
    </lineage>
</organism>
<reference evidence="1 2" key="1">
    <citation type="submission" date="2016-10" db="EMBL/GenBank/DDBJ databases">
        <authorList>
            <person name="de Groot N.N."/>
        </authorList>
    </citation>
    <scope>NUCLEOTIDE SEQUENCE [LARGE SCALE GENOMIC DNA]</scope>
    <source>
        <strain evidence="1 2">DSM 6059</strain>
    </source>
</reference>
<sequence length="135" mass="15543">MDITVLEKFNAYPEEVKLKLNFIRSLIFDIAQEFELGEVTESLKWGEPSLNVKNGSAVRIDWKANEPEQYVIYFNCKTKLVDTFKTLYTDGSLNFENNRSIVFLLSDLIPLVQVKHCISLSLRYHSIKNLPLLGA</sequence>
<dbReference type="OrthoDB" id="328972at2"/>
<proteinExistence type="predicted"/>
<dbReference type="AlphaFoldDB" id="A0A1I1NLL1"/>